<keyword evidence="1" id="KW-1133">Transmembrane helix</keyword>
<dbReference type="OrthoDB" id="1698854at2"/>
<feature type="transmembrane region" description="Helical" evidence="1">
    <location>
        <begin position="6"/>
        <end position="26"/>
    </location>
</feature>
<keyword evidence="1" id="KW-0472">Membrane</keyword>
<evidence type="ECO:0000313" key="2">
    <source>
        <dbReference type="EMBL" id="BBI30746.1"/>
    </source>
</evidence>
<sequence>MQAVIIYLLIINFIAFVMIAKDFSSSMLGGPRFTNKQFLTVAILGGALSIILGCVMLKHMTKWYFLWPFLVVMIIQLMYKDYFIGVLYRLMN</sequence>
<keyword evidence="3" id="KW-1185">Reference proteome</keyword>
<feature type="transmembrane region" description="Helical" evidence="1">
    <location>
        <begin position="38"/>
        <end position="58"/>
    </location>
</feature>
<gene>
    <name evidence="2" type="ORF">KCTCHS21_01450</name>
</gene>
<proteinExistence type="predicted"/>
<dbReference type="EMBL" id="AP019400">
    <property type="protein sequence ID" value="BBI30746.1"/>
    <property type="molecule type" value="Genomic_DNA"/>
</dbReference>
<protein>
    <recommendedName>
        <fullName evidence="4">DUF1294 domain-containing protein</fullName>
    </recommendedName>
</protein>
<feature type="transmembrane region" description="Helical" evidence="1">
    <location>
        <begin position="64"/>
        <end position="88"/>
    </location>
</feature>
<dbReference type="AlphaFoldDB" id="A0A3T1CY28"/>
<organism evidence="2 3">
    <name type="scientific">Cohnella abietis</name>
    <dbReference type="NCBI Taxonomy" id="2507935"/>
    <lineage>
        <taxon>Bacteria</taxon>
        <taxon>Bacillati</taxon>
        <taxon>Bacillota</taxon>
        <taxon>Bacilli</taxon>
        <taxon>Bacillales</taxon>
        <taxon>Paenibacillaceae</taxon>
        <taxon>Cohnella</taxon>
    </lineage>
</organism>
<reference evidence="2 3" key="1">
    <citation type="submission" date="2019-01" db="EMBL/GenBank/DDBJ databases">
        <title>Complete genome sequence of Cohnella hallensis HS21 isolated from Korean fir (Abies koreana) rhizospheric soil.</title>
        <authorList>
            <person name="Jiang L."/>
            <person name="Kang S.W."/>
            <person name="Kim S."/>
            <person name="Jung J."/>
            <person name="Kim C.Y."/>
            <person name="Kim D.H."/>
            <person name="Kim S.W."/>
            <person name="Lee J."/>
        </authorList>
    </citation>
    <scope>NUCLEOTIDE SEQUENCE [LARGE SCALE GENOMIC DNA]</scope>
    <source>
        <strain evidence="2 3">HS21</strain>
    </source>
</reference>
<evidence type="ECO:0000256" key="1">
    <source>
        <dbReference type="SAM" id="Phobius"/>
    </source>
</evidence>
<dbReference type="InterPro" id="IPR010718">
    <property type="entry name" value="DUF1294"/>
</dbReference>
<accession>A0A3T1CY28</accession>
<keyword evidence="1" id="KW-0812">Transmembrane</keyword>
<dbReference type="RefSeq" id="WP_157993904.1">
    <property type="nucleotide sequence ID" value="NZ_AP019400.1"/>
</dbReference>
<dbReference type="Proteomes" id="UP000289856">
    <property type="component" value="Chromosome"/>
</dbReference>
<evidence type="ECO:0008006" key="4">
    <source>
        <dbReference type="Google" id="ProtNLM"/>
    </source>
</evidence>
<dbReference type="KEGG" id="cohn:KCTCHS21_01450"/>
<dbReference type="Pfam" id="PF06961">
    <property type="entry name" value="DUF1294"/>
    <property type="match status" value="1"/>
</dbReference>
<evidence type="ECO:0000313" key="3">
    <source>
        <dbReference type="Proteomes" id="UP000289856"/>
    </source>
</evidence>
<name>A0A3T1CY28_9BACL</name>